<protein>
    <recommendedName>
        <fullName evidence="3">DUF4145 domain-containing protein</fullName>
    </recommendedName>
</protein>
<evidence type="ECO:0008006" key="3">
    <source>
        <dbReference type="Google" id="ProtNLM"/>
    </source>
</evidence>
<dbReference type="AlphaFoldDB" id="A0A927GLD2"/>
<evidence type="ECO:0000313" key="2">
    <source>
        <dbReference type="Proteomes" id="UP000612233"/>
    </source>
</evidence>
<proteinExistence type="predicted"/>
<dbReference type="RefSeq" id="WP_191007351.1">
    <property type="nucleotide sequence ID" value="NZ_JACXAD010000047.1"/>
</dbReference>
<reference evidence="1" key="1">
    <citation type="submission" date="2020-09" db="EMBL/GenBank/DDBJ databases">
        <authorList>
            <person name="Kim M.K."/>
        </authorList>
    </citation>
    <scope>NUCLEOTIDE SEQUENCE</scope>
    <source>
        <strain evidence="1">BT664</strain>
    </source>
</reference>
<accession>A0A927GLD2</accession>
<keyword evidence="2" id="KW-1185">Reference proteome</keyword>
<name>A0A927GLD2_9BACT</name>
<dbReference type="EMBL" id="JACXAD010000047">
    <property type="protein sequence ID" value="MBD2770543.1"/>
    <property type="molecule type" value="Genomic_DNA"/>
</dbReference>
<dbReference type="Proteomes" id="UP000612233">
    <property type="component" value="Unassembled WGS sequence"/>
</dbReference>
<organism evidence="1 2">
    <name type="scientific">Hymenobacter montanus</name>
    <dbReference type="NCBI Taxonomy" id="2771359"/>
    <lineage>
        <taxon>Bacteria</taxon>
        <taxon>Pseudomonadati</taxon>
        <taxon>Bacteroidota</taxon>
        <taxon>Cytophagia</taxon>
        <taxon>Cytophagales</taxon>
        <taxon>Hymenobacteraceae</taxon>
        <taxon>Hymenobacter</taxon>
    </lineage>
</organism>
<sequence>MKDWYRPDAIWEYFGIKAREDYVQQYVFEARFHAGVPEDILRAYATASQLMAQAWHHYPLYDESITKLLFLVEMAVKLRCAQVGITLSTTNATGRPRAKHLQKLIEELAQLEPHKAGQFQNPLDHARTLRNLVAHPGHYSHAGTMLRHHVQPLVNLLNLLSLDEAAVMRAADYLSQLEQQCQALGEGLMGLEWKGSNILLTRAWPLRAH</sequence>
<evidence type="ECO:0000313" key="1">
    <source>
        <dbReference type="EMBL" id="MBD2770543.1"/>
    </source>
</evidence>
<gene>
    <name evidence="1" type="ORF">IC235_21880</name>
</gene>
<comment type="caution">
    <text evidence="1">The sequence shown here is derived from an EMBL/GenBank/DDBJ whole genome shotgun (WGS) entry which is preliminary data.</text>
</comment>